<feature type="compositionally biased region" description="Basic and acidic residues" evidence="1">
    <location>
        <begin position="239"/>
        <end position="270"/>
    </location>
</feature>
<evidence type="ECO:0000313" key="5">
    <source>
        <dbReference type="Proteomes" id="UP001632037"/>
    </source>
</evidence>
<keyword evidence="2" id="KW-0812">Transmembrane</keyword>
<feature type="region of interest" description="Disordered" evidence="1">
    <location>
        <begin position="239"/>
        <end position="282"/>
    </location>
</feature>
<reference evidence="4 5" key="1">
    <citation type="submission" date="2024-09" db="EMBL/GenBank/DDBJ databases">
        <title>Genome sequencing and assembly of Phytophthora oleae, isolate VK10A, causative agent of rot of olive drupes.</title>
        <authorList>
            <person name="Conti Taguali S."/>
            <person name="Riolo M."/>
            <person name="La Spada F."/>
            <person name="Cacciola S.O."/>
            <person name="Dionisio G."/>
        </authorList>
    </citation>
    <scope>NUCLEOTIDE SEQUENCE [LARGE SCALE GENOMIC DNA]</scope>
    <source>
        <strain evidence="4 5">VK10A</strain>
    </source>
</reference>
<sequence length="392" mass="45853">MMAAIKCVCCVLLYVAVAAARDEQLRVDELFVAKVQEMQRESVGVEHQLSVAKQMTELFNLEDAQLQMFSRETRYKLTSIQAEVKREMDNAVLEVENVRRTALENVTAWIKSLQELQEATERNKQTLQSIREQKELEEQQRKAMKELELQEREKQREKALELEREAEEMKNMQERERQKKLKEQRALETKKKKLEEQRALETKNKELEEQRALGQLQALEKEKKELEERQKQHEIELQALEKENERQKELQQKRDLEEQKEREAEEKESNDQAAKTLPSDSTERASTVKTVLIWYVSMEQTLLDAGAAVYRQLVLPVVAILAFFLLLTVAIAKYNAMKQAQRNRRVLYSGYPASYQRKVKQQEKPATTDGPGLRPRLRHSLPHRDPNGVVGN</sequence>
<protein>
    <submittedName>
        <fullName evidence="4">Uncharacterized protein</fullName>
    </submittedName>
</protein>
<feature type="signal peptide" evidence="3">
    <location>
        <begin position="1"/>
        <end position="20"/>
    </location>
</feature>
<evidence type="ECO:0000313" key="4">
    <source>
        <dbReference type="EMBL" id="KAL3658611.1"/>
    </source>
</evidence>
<keyword evidence="3" id="KW-0732">Signal</keyword>
<feature type="region of interest" description="Disordered" evidence="1">
    <location>
        <begin position="357"/>
        <end position="392"/>
    </location>
</feature>
<gene>
    <name evidence="4" type="ORF">V7S43_016495</name>
</gene>
<feature type="region of interest" description="Disordered" evidence="1">
    <location>
        <begin position="165"/>
        <end position="197"/>
    </location>
</feature>
<organism evidence="4 5">
    <name type="scientific">Phytophthora oleae</name>
    <dbReference type="NCBI Taxonomy" id="2107226"/>
    <lineage>
        <taxon>Eukaryota</taxon>
        <taxon>Sar</taxon>
        <taxon>Stramenopiles</taxon>
        <taxon>Oomycota</taxon>
        <taxon>Peronosporomycetes</taxon>
        <taxon>Peronosporales</taxon>
        <taxon>Peronosporaceae</taxon>
        <taxon>Phytophthora</taxon>
    </lineage>
</organism>
<accession>A0ABD3EWC4</accession>
<dbReference type="Proteomes" id="UP001632037">
    <property type="component" value="Unassembled WGS sequence"/>
</dbReference>
<dbReference type="AlphaFoldDB" id="A0ABD3EWC4"/>
<evidence type="ECO:0000256" key="2">
    <source>
        <dbReference type="SAM" id="Phobius"/>
    </source>
</evidence>
<feature type="transmembrane region" description="Helical" evidence="2">
    <location>
        <begin position="313"/>
        <end position="336"/>
    </location>
</feature>
<dbReference type="EMBL" id="JBIMZQ010000053">
    <property type="protein sequence ID" value="KAL3658611.1"/>
    <property type="molecule type" value="Genomic_DNA"/>
</dbReference>
<keyword evidence="2" id="KW-0472">Membrane</keyword>
<evidence type="ECO:0000256" key="1">
    <source>
        <dbReference type="SAM" id="MobiDB-lite"/>
    </source>
</evidence>
<keyword evidence="5" id="KW-1185">Reference proteome</keyword>
<comment type="caution">
    <text evidence="4">The sequence shown here is derived from an EMBL/GenBank/DDBJ whole genome shotgun (WGS) entry which is preliminary data.</text>
</comment>
<feature type="chain" id="PRO_5044770424" evidence="3">
    <location>
        <begin position="21"/>
        <end position="392"/>
    </location>
</feature>
<evidence type="ECO:0000256" key="3">
    <source>
        <dbReference type="SAM" id="SignalP"/>
    </source>
</evidence>
<proteinExistence type="predicted"/>
<name>A0ABD3EWC4_9STRA</name>
<keyword evidence="2" id="KW-1133">Transmembrane helix</keyword>